<sequence length="430" mass="48625">MKYINVDISNALELNEINKYYEQVVQIHHNIINQKVNEKGWLGWINLPNNINNLEMKKMIDIANVWKKQKVSTLVVIGIGGSYLGARAAYDYVFDTYKMIDPDIELIFAGNSLSSEQLVAQLKYVENKKFAINVISKSGTTIEPSIAFREFRKLLEFQVGSQYAKDYIVATTDAQKGVLYELSKAKNYETLIIPNDVGGRFSVLSPVGLFPLICAGINVEILLKGAADANSDCNNLNLNENQAYKYAVARHILSKKYDIELMSSYEPKLSFFIEWWKQLFAESEGKDNKGLWVVGSTFTTDLHSIGQIIQDGKRILFETILVSKEPLYDILLSKVKEDDDKLNYLDGKSVHKINLSAFKGTLSAHSKAALVPNIVIEIAKLDEYALGYLFQFFMRALTISAYLLGVNPFDQPGVEIYKSNMFKILNKDDK</sequence>
<evidence type="ECO:0000256" key="1">
    <source>
        <dbReference type="ARBA" id="ARBA00004926"/>
    </source>
</evidence>
<dbReference type="Pfam" id="PF00342">
    <property type="entry name" value="PGI"/>
    <property type="match status" value="1"/>
</dbReference>
<dbReference type="FunFam" id="3.40.50.10490:FF:000016">
    <property type="entry name" value="Glucose-6-phosphate isomerase"/>
    <property type="match status" value="1"/>
</dbReference>
<dbReference type="CDD" id="cd05016">
    <property type="entry name" value="SIS_PGI_2"/>
    <property type="match status" value="1"/>
</dbReference>
<dbReference type="GO" id="GO:0051156">
    <property type="term" value="P:glucose 6-phosphate metabolic process"/>
    <property type="evidence" value="ECO:0007669"/>
    <property type="project" value="TreeGrafter"/>
</dbReference>
<keyword evidence="4 8" id="KW-0963">Cytoplasm</keyword>
<dbReference type="PANTHER" id="PTHR11469">
    <property type="entry name" value="GLUCOSE-6-PHOSPHATE ISOMERASE"/>
    <property type="match status" value="1"/>
</dbReference>
<dbReference type="InterPro" id="IPR018189">
    <property type="entry name" value="Phosphoglucose_isomerase_CS"/>
</dbReference>
<evidence type="ECO:0000256" key="7">
    <source>
        <dbReference type="ARBA" id="ARBA00029321"/>
    </source>
</evidence>
<evidence type="ECO:0000256" key="6">
    <source>
        <dbReference type="ARBA" id="ARBA00023235"/>
    </source>
</evidence>
<proteinExistence type="inferred from homology"/>
<dbReference type="InterPro" id="IPR046348">
    <property type="entry name" value="SIS_dom_sf"/>
</dbReference>
<dbReference type="EMBL" id="CP005933">
    <property type="protein sequence ID" value="AIA34025.1"/>
    <property type="molecule type" value="Genomic_DNA"/>
</dbReference>
<dbReference type="PROSITE" id="PS51463">
    <property type="entry name" value="P_GLUCOSE_ISOMERASE_3"/>
    <property type="match status" value="1"/>
</dbReference>
<dbReference type="InterPro" id="IPR035482">
    <property type="entry name" value="SIS_PGI_2"/>
</dbReference>
<dbReference type="PROSITE" id="PS00174">
    <property type="entry name" value="P_GLUCOSE_ISOMERASE_2"/>
    <property type="match status" value="1"/>
</dbReference>
<dbReference type="InterPro" id="IPR001672">
    <property type="entry name" value="G6P_Isomerase"/>
</dbReference>
<evidence type="ECO:0000256" key="2">
    <source>
        <dbReference type="ARBA" id="ARBA00006604"/>
    </source>
</evidence>
<dbReference type="GO" id="GO:0097367">
    <property type="term" value="F:carbohydrate derivative binding"/>
    <property type="evidence" value="ECO:0007669"/>
    <property type="project" value="InterPro"/>
</dbReference>
<protein>
    <recommendedName>
        <fullName evidence="8">Glucose-6-phosphate isomerase</fullName>
        <shortName evidence="8">GPI</shortName>
        <ecNumber evidence="8">5.3.1.9</ecNumber>
    </recommendedName>
    <alternativeName>
        <fullName evidence="8">Phosphoglucose isomerase</fullName>
        <shortName evidence="8">PGI</shortName>
    </alternativeName>
    <alternativeName>
        <fullName evidence="8">Phosphohexose isomerase</fullName>
        <shortName evidence="8">PHI</shortName>
    </alternativeName>
</protein>
<evidence type="ECO:0000313" key="11">
    <source>
        <dbReference type="Proteomes" id="UP000027182"/>
    </source>
</evidence>
<comment type="similarity">
    <text evidence="2 8 9">Belongs to the GPI family.</text>
</comment>
<evidence type="ECO:0000256" key="9">
    <source>
        <dbReference type="RuleBase" id="RU000612"/>
    </source>
</evidence>
<dbReference type="Gene3D" id="3.40.50.10490">
    <property type="entry name" value="Glucose-6-phosphate isomerase like protein, domain 1"/>
    <property type="match status" value="2"/>
</dbReference>
<comment type="pathway">
    <text evidence="8">Carbohydrate biosynthesis; gluconeogenesis.</text>
</comment>
<dbReference type="NCBIfam" id="NF010697">
    <property type="entry name" value="PRK14097.1"/>
    <property type="match status" value="1"/>
</dbReference>
<keyword evidence="6 8" id="KW-0413">Isomerase</keyword>
<comment type="function">
    <text evidence="8">Catalyzes the reversible isomerization of glucose-6-phosphate to fructose-6-phosphate.</text>
</comment>
<dbReference type="InterPro" id="IPR035476">
    <property type="entry name" value="SIS_PGI_1"/>
</dbReference>
<evidence type="ECO:0000256" key="5">
    <source>
        <dbReference type="ARBA" id="ARBA00023152"/>
    </source>
</evidence>
<comment type="catalytic activity">
    <reaction evidence="7 8 9">
        <text>alpha-D-glucose 6-phosphate = beta-D-fructose 6-phosphate</text>
        <dbReference type="Rhea" id="RHEA:11816"/>
        <dbReference type="ChEBI" id="CHEBI:57634"/>
        <dbReference type="ChEBI" id="CHEBI:58225"/>
        <dbReference type="EC" id="5.3.1.9"/>
    </reaction>
</comment>
<dbReference type="HOGENOM" id="CLU_037303_0_1_14"/>
<organism evidence="10 11">
    <name type="scientific">Mycoplasmopsis bovis CQ-W70</name>
    <dbReference type="NCBI Taxonomy" id="1316930"/>
    <lineage>
        <taxon>Bacteria</taxon>
        <taxon>Bacillati</taxon>
        <taxon>Mycoplasmatota</taxon>
        <taxon>Mycoplasmoidales</taxon>
        <taxon>Metamycoplasmataceae</taxon>
        <taxon>Mycoplasmopsis</taxon>
    </lineage>
</organism>
<dbReference type="HAMAP" id="MF_00473">
    <property type="entry name" value="G6P_isomerase"/>
    <property type="match status" value="1"/>
</dbReference>
<evidence type="ECO:0000313" key="10">
    <source>
        <dbReference type="EMBL" id="AIA34025.1"/>
    </source>
</evidence>
<dbReference type="SUPFAM" id="SSF53697">
    <property type="entry name" value="SIS domain"/>
    <property type="match status" value="1"/>
</dbReference>
<name>A0A059Y3T7_MYCBV</name>
<reference evidence="10 11" key="1">
    <citation type="submission" date="2013-04" db="EMBL/GenBank/DDBJ databases">
        <authorList>
            <person name="Lin L."/>
            <person name="Zeng Z."/>
            <person name="Xie J."/>
            <person name="Luo L."/>
            <person name="Yang Z."/>
            <person name="Liang W."/>
            <person name="Lin H."/>
            <person name="Dong C."/>
            <person name="Sun Y."/>
        </authorList>
    </citation>
    <scope>NUCLEOTIDE SEQUENCE [LARGE SCALE GENOMIC DNA]</scope>
    <source>
        <strain evidence="10 11">CQ-W70</strain>
    </source>
</reference>
<comment type="pathway">
    <text evidence="1 8 9">Carbohydrate degradation; glycolysis; D-glyceraldehyde 3-phosphate and glycerone phosphate from D-glucose: step 2/4.</text>
</comment>
<dbReference type="PROSITE" id="PS00765">
    <property type="entry name" value="P_GLUCOSE_ISOMERASE_1"/>
    <property type="match status" value="1"/>
</dbReference>
<dbReference type="PRINTS" id="PR00662">
    <property type="entry name" value="G6PISOMERASE"/>
</dbReference>
<dbReference type="GO" id="GO:0006094">
    <property type="term" value="P:gluconeogenesis"/>
    <property type="evidence" value="ECO:0007669"/>
    <property type="project" value="UniProtKB-UniRule"/>
</dbReference>
<keyword evidence="5 8" id="KW-0324">Glycolysis</keyword>
<dbReference type="Proteomes" id="UP000027182">
    <property type="component" value="Chromosome"/>
</dbReference>
<dbReference type="GO" id="GO:0048029">
    <property type="term" value="F:monosaccharide binding"/>
    <property type="evidence" value="ECO:0007669"/>
    <property type="project" value="TreeGrafter"/>
</dbReference>
<keyword evidence="3 8" id="KW-0312">Gluconeogenesis</keyword>
<gene>
    <name evidence="8 10" type="primary">pgi</name>
    <name evidence="10" type="ORF">K668_02235</name>
</gene>
<feature type="active site" description="Proton donor" evidence="8">
    <location>
        <position position="282"/>
    </location>
</feature>
<dbReference type="CDD" id="cd05015">
    <property type="entry name" value="SIS_PGI_1"/>
    <property type="match status" value="1"/>
</dbReference>
<dbReference type="PANTHER" id="PTHR11469:SF1">
    <property type="entry name" value="GLUCOSE-6-PHOSPHATE ISOMERASE"/>
    <property type="match status" value="1"/>
</dbReference>
<dbReference type="UniPathway" id="UPA00138"/>
<dbReference type="GO" id="GO:0005829">
    <property type="term" value="C:cytosol"/>
    <property type="evidence" value="ECO:0007669"/>
    <property type="project" value="TreeGrafter"/>
</dbReference>
<evidence type="ECO:0000256" key="8">
    <source>
        <dbReference type="HAMAP-Rule" id="MF_00473"/>
    </source>
</evidence>
<dbReference type="PATRIC" id="fig|1316930.3.peg.459"/>
<feature type="active site" evidence="8">
    <location>
        <position position="418"/>
    </location>
</feature>
<comment type="caution">
    <text evidence="8">Lacks conserved residue(s) required for the propagation of feature annotation.</text>
</comment>
<evidence type="ECO:0000256" key="3">
    <source>
        <dbReference type="ARBA" id="ARBA00022432"/>
    </source>
</evidence>
<comment type="subcellular location">
    <subcellularLocation>
        <location evidence="8">Cytoplasm</location>
    </subcellularLocation>
</comment>
<dbReference type="KEGG" id="mbq:K668_02235"/>
<evidence type="ECO:0000256" key="4">
    <source>
        <dbReference type="ARBA" id="ARBA00022490"/>
    </source>
</evidence>
<dbReference type="AlphaFoldDB" id="A0A059Y3T7"/>
<dbReference type="GO" id="GO:0006096">
    <property type="term" value="P:glycolytic process"/>
    <property type="evidence" value="ECO:0007669"/>
    <property type="project" value="UniProtKB-UniRule"/>
</dbReference>
<dbReference type="RefSeq" id="WP_013954832.1">
    <property type="nucleotide sequence ID" value="NZ_CP005933.1"/>
</dbReference>
<dbReference type="GO" id="GO:0004347">
    <property type="term" value="F:glucose-6-phosphate isomerase activity"/>
    <property type="evidence" value="ECO:0007669"/>
    <property type="project" value="UniProtKB-UniRule"/>
</dbReference>
<accession>A0A059Y3T7</accession>
<dbReference type="UniPathway" id="UPA00109">
    <property type="reaction ID" value="UER00181"/>
</dbReference>
<dbReference type="EC" id="5.3.1.9" evidence="8"/>